<feature type="transmembrane region" description="Helical" evidence="2">
    <location>
        <begin position="261"/>
        <end position="281"/>
    </location>
</feature>
<dbReference type="PANTHER" id="PTHR38434:SF1">
    <property type="entry name" value="BLL2549 PROTEIN"/>
    <property type="match status" value="1"/>
</dbReference>
<feature type="transmembrane region" description="Helical" evidence="2">
    <location>
        <begin position="424"/>
        <end position="441"/>
    </location>
</feature>
<organism evidence="3 4">
    <name type="scientific">Salipaludibacillus neizhouensis</name>
    <dbReference type="NCBI Taxonomy" id="885475"/>
    <lineage>
        <taxon>Bacteria</taxon>
        <taxon>Bacillati</taxon>
        <taxon>Bacillota</taxon>
        <taxon>Bacilli</taxon>
        <taxon>Bacillales</taxon>
        <taxon>Bacillaceae</taxon>
    </lineage>
</organism>
<feature type="transmembrane region" description="Helical" evidence="2">
    <location>
        <begin position="158"/>
        <end position="176"/>
    </location>
</feature>
<feature type="transmembrane region" description="Helical" evidence="2">
    <location>
        <begin position="585"/>
        <end position="610"/>
    </location>
</feature>
<reference evidence="3 4" key="1">
    <citation type="submission" date="2017-10" db="EMBL/GenBank/DDBJ databases">
        <title>Bacillus sp. nov., a halophilic bacterium isolated from a Keqin Lake.</title>
        <authorList>
            <person name="Wang H."/>
        </authorList>
    </citation>
    <scope>NUCLEOTIDE SEQUENCE [LARGE SCALE GENOMIC DNA]</scope>
    <source>
        <strain evidence="3 4">KCTC 13187</strain>
    </source>
</reference>
<feature type="transmembrane region" description="Helical" evidence="2">
    <location>
        <begin position="653"/>
        <end position="673"/>
    </location>
</feature>
<dbReference type="OrthoDB" id="2078443at2"/>
<feature type="transmembrane region" description="Helical" evidence="2">
    <location>
        <begin position="183"/>
        <end position="205"/>
    </location>
</feature>
<feature type="transmembrane region" description="Helical" evidence="2">
    <location>
        <begin position="709"/>
        <end position="729"/>
    </location>
</feature>
<feature type="transmembrane region" description="Helical" evidence="2">
    <location>
        <begin position="735"/>
        <end position="752"/>
    </location>
</feature>
<feature type="coiled-coil region" evidence="1">
    <location>
        <begin position="35"/>
        <end position="84"/>
    </location>
</feature>
<feature type="transmembrane region" description="Helical" evidence="2">
    <location>
        <begin position="288"/>
        <end position="309"/>
    </location>
</feature>
<evidence type="ECO:0000256" key="2">
    <source>
        <dbReference type="SAM" id="Phobius"/>
    </source>
</evidence>
<feature type="transmembrane region" description="Helical" evidence="2">
    <location>
        <begin position="556"/>
        <end position="573"/>
    </location>
</feature>
<keyword evidence="2" id="KW-0812">Transmembrane</keyword>
<comment type="caution">
    <text evidence="3">The sequence shown here is derived from an EMBL/GenBank/DDBJ whole genome shotgun (WGS) entry which is preliminary data.</text>
</comment>
<dbReference type="AlphaFoldDB" id="A0A3A9K5F4"/>
<feature type="transmembrane region" description="Helical" evidence="2">
    <location>
        <begin position="616"/>
        <end position="633"/>
    </location>
</feature>
<feature type="transmembrane region" description="Helical" evidence="2">
    <location>
        <begin position="237"/>
        <end position="255"/>
    </location>
</feature>
<evidence type="ECO:0000313" key="3">
    <source>
        <dbReference type="EMBL" id="RKL67807.1"/>
    </source>
</evidence>
<feature type="transmembrane region" description="Helical" evidence="2">
    <location>
        <begin position="123"/>
        <end position="146"/>
    </location>
</feature>
<feature type="transmembrane region" description="Helical" evidence="2">
    <location>
        <begin position="211"/>
        <end position="230"/>
    </location>
</feature>
<dbReference type="Proteomes" id="UP000281498">
    <property type="component" value="Unassembled WGS sequence"/>
</dbReference>
<evidence type="ECO:0000313" key="4">
    <source>
        <dbReference type="Proteomes" id="UP000281498"/>
    </source>
</evidence>
<feature type="transmembrane region" description="Helical" evidence="2">
    <location>
        <begin position="483"/>
        <end position="502"/>
    </location>
</feature>
<evidence type="ECO:0000256" key="1">
    <source>
        <dbReference type="SAM" id="Coils"/>
    </source>
</evidence>
<feature type="transmembrane region" description="Helical" evidence="2">
    <location>
        <begin position="374"/>
        <end position="390"/>
    </location>
</feature>
<name>A0A3A9K5F4_9BACI</name>
<proteinExistence type="predicted"/>
<gene>
    <name evidence="3" type="ORF">CR203_08165</name>
</gene>
<dbReference type="Pfam" id="PF10101">
    <property type="entry name" value="DUF2339"/>
    <property type="match status" value="1"/>
</dbReference>
<feature type="transmembrane region" description="Helical" evidence="2">
    <location>
        <begin position="402"/>
        <end position="418"/>
    </location>
</feature>
<dbReference type="PANTHER" id="PTHR38434">
    <property type="entry name" value="BLL2549 PROTEIN"/>
    <property type="match status" value="1"/>
</dbReference>
<accession>A0A3A9K5F4</accession>
<protein>
    <recommendedName>
        <fullName evidence="5">DUF2339 domain-containing protein</fullName>
    </recommendedName>
</protein>
<evidence type="ECO:0008006" key="5">
    <source>
        <dbReference type="Google" id="ProtNLM"/>
    </source>
</evidence>
<keyword evidence="2" id="KW-1133">Transmembrane helix</keyword>
<dbReference type="EMBL" id="PDOE01000003">
    <property type="protein sequence ID" value="RKL67807.1"/>
    <property type="molecule type" value="Genomic_DNA"/>
</dbReference>
<feature type="transmembrane region" description="Helical" evidence="2">
    <location>
        <begin position="453"/>
        <end position="471"/>
    </location>
</feature>
<feature type="transmembrane region" description="Helical" evidence="2">
    <location>
        <begin position="315"/>
        <end position="335"/>
    </location>
</feature>
<keyword evidence="1" id="KW-0175">Coiled coil</keyword>
<keyword evidence="4" id="KW-1185">Reference proteome</keyword>
<feature type="transmembrane region" description="Helical" evidence="2">
    <location>
        <begin position="523"/>
        <end position="544"/>
    </location>
</feature>
<feature type="transmembrane region" description="Helical" evidence="2">
    <location>
        <begin position="679"/>
        <end position="697"/>
    </location>
</feature>
<feature type="transmembrane region" description="Helical" evidence="2">
    <location>
        <begin position="342"/>
        <end position="362"/>
    </location>
</feature>
<dbReference type="InterPro" id="IPR019286">
    <property type="entry name" value="DUF2339_TM"/>
</dbReference>
<sequence length="770" mass="88183">MLDEKTNILKVSKEKLHTYFGTKIEPTRDQLSDFEKVSKTEIEKLKERITKLLRDDEESMKLKLQDLSNEVEDMILKEQALLAKEEQNLLHSFSGTYEQLGKEDVSEDVIQKRMKQNRLEMKIGLNVINKLGILLIIFGVAAAFRYSYTTWFNDYLKGGMFSVLGILMLIGGESLYRKDRQTFSLGVIGGGIAVLYGSVFFSYFLLEIIGLTVALLISMLITVTAVILSLRYESKTICTFGLVGGYIPFYSYLFSFGLEGYAVTAAMAYLLILSGSILWISFQKQWNLVHYISFLLNIPSFFILIALSANSGISMVYTILTFLLYLVLTIGYPLTYKVSLKWIDVTVLAFNTAISCTVIYHLFNGLGWDDFRGLLAIGFGVIYFGLGRFVEQRMANEKQTRVLFYGTSITFAVLVVPFQFGIEWLAIGWLIEGIVIMLYANRYKLVLLEKAGWAVFGLTVATFSLEILQYMNVLHVQRIDFFHVRYFAIMTGLIIVMVYYVLDQMKKESTKLFNRFARFIRGLKYFTLVNLWVYVIYESTYVFNQNVPDYYEHFSFYQWLLFSFISVGFGYALKKIPLLYDRMVSYFCLFLYVIGSLVGLLVTLTIPALGGDQNTFTDYIALVILIGFNFLIYATGRDLLMAYIRGQYKNAELYPLILSIYFIAVLAAFLNVQFQLGDVSFVISLIFLAVAVGYILYGFKRKYVYVRRIGLGLTLFSTGKLFLFDLGFLTETSKIQAYFCFGLVLLGISYIYQKVSSSQNEQAQRKNETT</sequence>
<keyword evidence="2" id="KW-0472">Membrane</keyword>